<keyword evidence="5" id="KW-1185">Reference proteome</keyword>
<evidence type="ECO:0000313" key="4">
    <source>
        <dbReference type="EMBL" id="GBG83137.1"/>
    </source>
</evidence>
<dbReference type="AlphaFoldDB" id="A0A388LLG7"/>
<accession>A0A388LLG7</accession>
<feature type="region of interest" description="Disordered" evidence="3">
    <location>
        <begin position="552"/>
        <end position="572"/>
    </location>
</feature>
<dbReference type="InterPro" id="IPR036322">
    <property type="entry name" value="WD40_repeat_dom_sf"/>
</dbReference>
<keyword evidence="2" id="KW-0677">Repeat</keyword>
<dbReference type="Gramene" id="GBG83137">
    <property type="protein sequence ID" value="GBG83137"/>
    <property type="gene ID" value="CBR_g36755"/>
</dbReference>
<keyword evidence="1" id="KW-0853">WD repeat</keyword>
<dbReference type="InterPro" id="IPR015943">
    <property type="entry name" value="WD40/YVTN_repeat-like_dom_sf"/>
</dbReference>
<evidence type="ECO:0000313" key="5">
    <source>
        <dbReference type="Proteomes" id="UP000265515"/>
    </source>
</evidence>
<comment type="caution">
    <text evidence="4">The sequence shown here is derived from an EMBL/GenBank/DDBJ whole genome shotgun (WGS) entry which is preliminary data.</text>
</comment>
<dbReference type="SUPFAM" id="SSF50978">
    <property type="entry name" value="WD40 repeat-like"/>
    <property type="match status" value="1"/>
</dbReference>
<feature type="compositionally biased region" description="Basic and acidic residues" evidence="3">
    <location>
        <begin position="559"/>
        <end position="572"/>
    </location>
</feature>
<evidence type="ECO:0000256" key="2">
    <source>
        <dbReference type="ARBA" id="ARBA00022737"/>
    </source>
</evidence>
<reference evidence="4 5" key="1">
    <citation type="journal article" date="2018" name="Cell">
        <title>The Chara Genome: Secondary Complexity and Implications for Plant Terrestrialization.</title>
        <authorList>
            <person name="Nishiyama T."/>
            <person name="Sakayama H."/>
            <person name="Vries J.D."/>
            <person name="Buschmann H."/>
            <person name="Saint-Marcoux D."/>
            <person name="Ullrich K.K."/>
            <person name="Haas F.B."/>
            <person name="Vanderstraeten L."/>
            <person name="Becker D."/>
            <person name="Lang D."/>
            <person name="Vosolsobe S."/>
            <person name="Rombauts S."/>
            <person name="Wilhelmsson P.K.I."/>
            <person name="Janitza P."/>
            <person name="Kern R."/>
            <person name="Heyl A."/>
            <person name="Rumpler F."/>
            <person name="Villalobos L.I.A.C."/>
            <person name="Clay J.M."/>
            <person name="Skokan R."/>
            <person name="Toyoda A."/>
            <person name="Suzuki Y."/>
            <person name="Kagoshima H."/>
            <person name="Schijlen E."/>
            <person name="Tajeshwar N."/>
            <person name="Catarino B."/>
            <person name="Hetherington A.J."/>
            <person name="Saltykova A."/>
            <person name="Bonnot C."/>
            <person name="Breuninger H."/>
            <person name="Symeonidi A."/>
            <person name="Radhakrishnan G.V."/>
            <person name="Van Nieuwerburgh F."/>
            <person name="Deforce D."/>
            <person name="Chang C."/>
            <person name="Karol K.G."/>
            <person name="Hedrich R."/>
            <person name="Ulvskov P."/>
            <person name="Glockner G."/>
            <person name="Delwiche C.F."/>
            <person name="Petrasek J."/>
            <person name="Van de Peer Y."/>
            <person name="Friml J."/>
            <person name="Beilby M."/>
            <person name="Dolan L."/>
            <person name="Kohara Y."/>
            <person name="Sugano S."/>
            <person name="Fujiyama A."/>
            <person name="Delaux P.-M."/>
            <person name="Quint M."/>
            <person name="TheiBen G."/>
            <person name="Hagemann M."/>
            <person name="Harholt J."/>
            <person name="Dunand C."/>
            <person name="Zachgo S."/>
            <person name="Langdale J."/>
            <person name="Maumus F."/>
            <person name="Straeten D.V.D."/>
            <person name="Gould S.B."/>
            <person name="Rensing S.A."/>
        </authorList>
    </citation>
    <scope>NUCLEOTIDE SEQUENCE [LARGE SCALE GENOMIC DNA]</scope>
    <source>
        <strain evidence="4 5">S276</strain>
    </source>
</reference>
<dbReference type="PANTHER" id="PTHR19876">
    <property type="entry name" value="COATOMER"/>
    <property type="match status" value="1"/>
</dbReference>
<evidence type="ECO:0000256" key="1">
    <source>
        <dbReference type="ARBA" id="ARBA00022574"/>
    </source>
</evidence>
<dbReference type="InterPro" id="IPR001680">
    <property type="entry name" value="WD40_rpt"/>
</dbReference>
<dbReference type="GO" id="GO:0006890">
    <property type="term" value="P:retrograde vesicle-mediated transport, Golgi to endoplasmic reticulum"/>
    <property type="evidence" value="ECO:0007669"/>
    <property type="project" value="TreeGrafter"/>
</dbReference>
<dbReference type="InterPro" id="IPR050844">
    <property type="entry name" value="Coatomer_complex_subunit"/>
</dbReference>
<sequence>MASSRGPGPLQLERIREARDVGDSGLDVDVHPSNGWLVFIRDEKFLEVWNFRYCRLVARRASASRTRYLVARFLCREAWVVVLYLTIHGYGMFTYSIKMDVEKLGTWEFITAKKCFRVAGPSGTLSQMVAQHHSSWNSPPLVVHSSSRYILTAVKSSVRRVHSESNAGEWDIERFEGQPEVTQLSFHPVDSEIFASGSRGGAIRLRDHGKWFVLQTDEARNGISSMEFCSDRQKSLLITGSHRGKVQIWDYKDRVCVKILEVGGRWEYAIARFHPVRPYIVCALQSGRIEVYDDGPDYKPVCSHPTGLGEVWTMVLYREAKRLIVGGRGAFLIMKAYEPDPHPAKMVKMESISEQGTQEVVVATVQKKANESRLAEEIRRPHVTVSIDRLRVGRASSPSGSKHEKPDEFNLGEAGMLVELESEDSGSDGEGKKKNQLKADASDWVEETRMPTKRFAQSGSRNKENEIIRNGERVKVIGTGVSNVPLRREVPKEGVRPFGSTEEERERRETKKICPLEIFTQHRHSLPKESGQSMRMERPRVLECEEEGRTYVRAADQPQRTDAERIKEHVEQ</sequence>
<gene>
    <name evidence="4" type="ORF">CBR_g36755</name>
</gene>
<dbReference type="Gene3D" id="2.130.10.10">
    <property type="entry name" value="YVTN repeat-like/Quinoprotein amine dehydrogenase"/>
    <property type="match status" value="1"/>
</dbReference>
<proteinExistence type="predicted"/>
<dbReference type="GO" id="GO:0006891">
    <property type="term" value="P:intra-Golgi vesicle-mediated transport"/>
    <property type="evidence" value="ECO:0007669"/>
    <property type="project" value="TreeGrafter"/>
</dbReference>
<evidence type="ECO:0000256" key="3">
    <source>
        <dbReference type="SAM" id="MobiDB-lite"/>
    </source>
</evidence>
<organism evidence="4 5">
    <name type="scientific">Chara braunii</name>
    <name type="common">Braun's stonewort</name>
    <dbReference type="NCBI Taxonomy" id="69332"/>
    <lineage>
        <taxon>Eukaryota</taxon>
        <taxon>Viridiplantae</taxon>
        <taxon>Streptophyta</taxon>
        <taxon>Charophyceae</taxon>
        <taxon>Charales</taxon>
        <taxon>Characeae</taxon>
        <taxon>Chara</taxon>
    </lineage>
</organism>
<dbReference type="GO" id="GO:0030126">
    <property type="term" value="C:COPI vesicle coat"/>
    <property type="evidence" value="ECO:0007669"/>
    <property type="project" value="TreeGrafter"/>
</dbReference>
<name>A0A388LLG7_CHABU</name>
<feature type="region of interest" description="Disordered" evidence="3">
    <location>
        <begin position="422"/>
        <end position="463"/>
    </location>
</feature>
<dbReference type="STRING" id="69332.A0A388LLG7"/>
<dbReference type="Proteomes" id="UP000265515">
    <property type="component" value="Unassembled WGS sequence"/>
</dbReference>
<protein>
    <submittedName>
        <fullName evidence="4">Uncharacterized protein</fullName>
    </submittedName>
</protein>
<dbReference type="GO" id="GO:0006886">
    <property type="term" value="P:intracellular protein transport"/>
    <property type="evidence" value="ECO:0007669"/>
    <property type="project" value="TreeGrafter"/>
</dbReference>
<dbReference type="PANTHER" id="PTHR19876:SF2">
    <property type="entry name" value="COATOMER SUBUNIT BETA"/>
    <property type="match status" value="1"/>
</dbReference>
<dbReference type="GO" id="GO:0006888">
    <property type="term" value="P:endoplasmic reticulum to Golgi vesicle-mediated transport"/>
    <property type="evidence" value="ECO:0007669"/>
    <property type="project" value="TreeGrafter"/>
</dbReference>
<dbReference type="SMART" id="SM00320">
    <property type="entry name" value="WD40"/>
    <property type="match status" value="3"/>
</dbReference>
<dbReference type="EMBL" id="BFEA01000429">
    <property type="protein sequence ID" value="GBG83137.1"/>
    <property type="molecule type" value="Genomic_DNA"/>
</dbReference>